<reference evidence="2 3" key="1">
    <citation type="journal article" date="2019" name="Int. J. Syst. Evol. Microbiol.">
        <title>The Global Catalogue of Microorganisms (GCM) 10K type strain sequencing project: providing services to taxonomists for standard genome sequencing and annotation.</title>
        <authorList>
            <consortium name="The Broad Institute Genomics Platform"/>
            <consortium name="The Broad Institute Genome Sequencing Center for Infectious Disease"/>
            <person name="Wu L."/>
            <person name="Ma J."/>
        </authorList>
    </citation>
    <scope>NUCLEOTIDE SEQUENCE [LARGE SCALE GENOMIC DNA]</scope>
    <source>
        <strain evidence="2 3">JCM 14603</strain>
    </source>
</reference>
<evidence type="ECO:0000313" key="3">
    <source>
        <dbReference type="Proteomes" id="UP001500238"/>
    </source>
</evidence>
<dbReference type="EMBL" id="BAAAES010000011">
    <property type="protein sequence ID" value="GAA0676007.1"/>
    <property type="molecule type" value="Genomic_DNA"/>
</dbReference>
<dbReference type="PROSITE" id="PS50914">
    <property type="entry name" value="BON"/>
    <property type="match status" value="1"/>
</dbReference>
<accession>A0ABN1HZU0</accession>
<sequence length="78" mass="8447">MSHDDQLQKAVLAELKWEPSITAAHIGVTADNGTVTLTGHVESYGQKHAAEMATGRVRGVKAVAEEIEVRLPVRDQAR</sequence>
<dbReference type="PANTHER" id="PTHR34606">
    <property type="entry name" value="BON DOMAIN-CONTAINING PROTEIN"/>
    <property type="match status" value="1"/>
</dbReference>
<feature type="domain" description="BON" evidence="1">
    <location>
        <begin position="3"/>
        <end position="71"/>
    </location>
</feature>
<proteinExistence type="predicted"/>
<dbReference type="InterPro" id="IPR007055">
    <property type="entry name" value="BON_dom"/>
</dbReference>
<keyword evidence="3" id="KW-1185">Reference proteome</keyword>
<evidence type="ECO:0000313" key="2">
    <source>
        <dbReference type="EMBL" id="GAA0676007.1"/>
    </source>
</evidence>
<dbReference type="SMART" id="SM00749">
    <property type="entry name" value="BON"/>
    <property type="match status" value="1"/>
</dbReference>
<dbReference type="Pfam" id="PF04972">
    <property type="entry name" value="BON"/>
    <property type="match status" value="1"/>
</dbReference>
<comment type="caution">
    <text evidence="2">The sequence shown here is derived from an EMBL/GenBank/DDBJ whole genome shotgun (WGS) entry which is preliminary data.</text>
</comment>
<dbReference type="Proteomes" id="UP001500238">
    <property type="component" value="Unassembled WGS sequence"/>
</dbReference>
<protein>
    <recommendedName>
        <fullName evidence="1">BON domain-containing protein</fullName>
    </recommendedName>
</protein>
<dbReference type="InterPro" id="IPR014004">
    <property type="entry name" value="Transpt-assoc_nodulatn_dom_bac"/>
</dbReference>
<evidence type="ECO:0000259" key="1">
    <source>
        <dbReference type="PROSITE" id="PS50914"/>
    </source>
</evidence>
<dbReference type="InterPro" id="IPR051686">
    <property type="entry name" value="Lipoprotein_DolP"/>
</dbReference>
<gene>
    <name evidence="2" type="ORF">GCM10009102_30530</name>
</gene>
<organism evidence="2 3">
    <name type="scientific">Sphingomonas insulae</name>
    <dbReference type="NCBI Taxonomy" id="424800"/>
    <lineage>
        <taxon>Bacteria</taxon>
        <taxon>Pseudomonadati</taxon>
        <taxon>Pseudomonadota</taxon>
        <taxon>Alphaproteobacteria</taxon>
        <taxon>Sphingomonadales</taxon>
        <taxon>Sphingomonadaceae</taxon>
        <taxon>Sphingomonas</taxon>
    </lineage>
</organism>
<dbReference type="PANTHER" id="PTHR34606:SF15">
    <property type="entry name" value="BON DOMAIN-CONTAINING PROTEIN"/>
    <property type="match status" value="1"/>
</dbReference>
<dbReference type="Gene3D" id="3.30.1340.30">
    <property type="match status" value="1"/>
</dbReference>
<name>A0ABN1HZU0_9SPHN</name>
<dbReference type="RefSeq" id="WP_243848460.1">
    <property type="nucleotide sequence ID" value="NZ_BAAAES010000011.1"/>
</dbReference>